<keyword evidence="2" id="KW-0472">Membrane</keyword>
<evidence type="ECO:0000256" key="1">
    <source>
        <dbReference type="SAM" id="MobiDB-lite"/>
    </source>
</evidence>
<reference evidence="4" key="1">
    <citation type="submission" date="2018-06" db="EMBL/GenBank/DDBJ databases">
        <title>Complete genome sequences of Mycoplasma anatis, M. anseris and M. cloacale type strains.</title>
        <authorList>
            <person name="Grozner D."/>
            <person name="Forro B."/>
            <person name="Sulyok K.M."/>
            <person name="Marton S."/>
            <person name="Kreizinger Z."/>
            <person name="Banyai K."/>
            <person name="Gyuranecz M."/>
        </authorList>
    </citation>
    <scope>NUCLEOTIDE SEQUENCE [LARGE SCALE GENOMIC DNA]</scope>
    <source>
        <strain evidence="4">NCTC 10199</strain>
    </source>
</reference>
<keyword evidence="2" id="KW-0812">Transmembrane</keyword>
<accession>A0A2Z4LM65</accession>
<keyword evidence="4" id="KW-1185">Reference proteome</keyword>
<dbReference type="EMBL" id="CP030103">
    <property type="protein sequence ID" value="AWX42891.1"/>
    <property type="molecule type" value="Genomic_DNA"/>
</dbReference>
<gene>
    <name evidence="3" type="ORF">DK849_02370</name>
</gene>
<feature type="region of interest" description="Disordered" evidence="1">
    <location>
        <begin position="1"/>
        <end position="26"/>
    </location>
</feature>
<keyword evidence="2" id="KW-1133">Transmembrane helix</keyword>
<sequence length="602" mass="72274">MNDIENKETTTNNNAQETTKEEKKDKKFIPPIDTNKLVENPIKYLLKATVDNLGYYFKQYLDKEINENFNIEDDIKKDIEKMNNLDNDIKQKYKENKVGKRKFANGVIIFFSILIIGLFFLPFLLKNKKYINEFNEYKNNILQVKNEIWANKNQKIWDIFKRFQFNDFINGTLKQMGITEVYNSLDSIYAFSHLSENYFTKDKSFVSFLQMQTYDIRNSIFMNMLLIEEEWQIITTQASKTYSYTVNGETRTTTVTSYHHERTPFMNLKPYTIVPTKFLPELEFMELEGLTKGEYNKKYKKGEFLFENEEFCKNYWFSFNNELKILTYFPQYVQERYINYKNTLKELQLKENKVFKSKKYLISKNDSYHDAVLSMIDYDSKIRVNLATNQNLTIKEIMNDLYQQSIMPIISIAKILTKMYLNKFIASENLEIDTDSYVMTHKDLQEINNKYEKNQITIMGLNAIGKYRPYTITHPRNDRIGWFDVWKVDMELTTYGLKMDIPWNSYYYENEIDHSQEVSVPYKRYYPIVEFKSIHIIEKQDKNIYDLKELKNKLLKQITGFNISADRITLEQDEFNIYIFFDTIVKTTWDFAIENLYKILYN</sequence>
<name>A0A2Z4LM65_9BACT</name>
<evidence type="ECO:0000313" key="4">
    <source>
        <dbReference type="Proteomes" id="UP000249865"/>
    </source>
</evidence>
<proteinExistence type="predicted"/>
<dbReference type="AlphaFoldDB" id="A0A2Z4LM65"/>
<dbReference type="KEGG" id="mclo:DK849_02370"/>
<dbReference type="Proteomes" id="UP000249865">
    <property type="component" value="Chromosome"/>
</dbReference>
<evidence type="ECO:0000313" key="3">
    <source>
        <dbReference type="EMBL" id="AWX42891.1"/>
    </source>
</evidence>
<evidence type="ECO:0000256" key="2">
    <source>
        <dbReference type="SAM" id="Phobius"/>
    </source>
</evidence>
<protein>
    <submittedName>
        <fullName evidence="3">Uncharacterized protein</fullName>
    </submittedName>
</protein>
<dbReference type="RefSeq" id="WP_029330650.1">
    <property type="nucleotide sequence ID" value="NZ_CP030103.1"/>
</dbReference>
<feature type="transmembrane region" description="Helical" evidence="2">
    <location>
        <begin position="103"/>
        <end position="125"/>
    </location>
</feature>
<organism evidence="3 4">
    <name type="scientific">Metamycoplasma cloacale</name>
    <dbReference type="NCBI Taxonomy" id="92401"/>
    <lineage>
        <taxon>Bacteria</taxon>
        <taxon>Bacillati</taxon>
        <taxon>Mycoplasmatota</taxon>
        <taxon>Mycoplasmoidales</taxon>
        <taxon>Metamycoplasmataceae</taxon>
        <taxon>Metamycoplasma</taxon>
    </lineage>
</organism>
<dbReference type="OrthoDB" id="399091at2"/>